<dbReference type="RefSeq" id="WP_208576509.1">
    <property type="nucleotide sequence ID" value="NZ_JAGFVQ010000004.1"/>
</dbReference>
<gene>
    <name evidence="2" type="ORF">J5U46_03935</name>
</gene>
<protein>
    <submittedName>
        <fullName evidence="2">ATP-binding protein</fullName>
    </submittedName>
</protein>
<dbReference type="InterPro" id="IPR036890">
    <property type="entry name" value="HATPase_C_sf"/>
</dbReference>
<dbReference type="EMBL" id="JAGFVQ010000004">
    <property type="protein sequence ID" value="MBO4139306.1"/>
    <property type="molecule type" value="Genomic_DNA"/>
</dbReference>
<sequence>MALSSVPSGDQGSDTFTIETAGQPVPDARVEVTIGPQFLELFSEQLYTSPNKTFEELVSNSWDAGATDVFVGMSANLRDPKAAVWVIDNGESMDVAGFRRLWSVAQSTKGTRSDGRPQIGKFGIGKLATYVLAHELTYICKASDGQIRAISMDYRRIGRAEGRLHIEPLPLPVRRLTEGEVESLLGRISEGDRVLKDLRKVRQGERIKRWHEADEFGGAKPKNITKSTTWTVAILTTLKDAGKKMQPGRIRRMLMTSLPLGTTIGIAFDGTPLDSTKLTIEAAESWVIGPKLGLDSITLADGTTRTVEAYNEPYPHIKIEDIGEITGTVTLYEESISGGKSQDLGKSNGFLVNILGRVVNTHDSYFGLKNLNHAAWAKFRAAVRCDGLNKFLAINREGVLEGPEIEVMRVFLRALFNLARTSHDQAAKSAWPDAGDILTEAWGTVPLKPLERAIEEGLTSGSLPSFVAGREGEPSAESLNNWNEVTSTGDIIKDVTFRHMGPEEPLVSYDLDSRVIVINEDHPFTREHADTHEKQLVLRDMAMVELLTQAYMIEAGVDDATMGQINLYRDQVLRLVARLRRTSGFQIAELLNLASHNKKSRAFEVILGDALESLGYVVERMGGSGNPEGLAKAPVTPGKKEVSYSFTYDAKSSIHQKVKAKDASLSGLVRHRKEHDATYTLVVGPAFADGALQIECEQQKVTPITATDLGALVILSATHGPIDLQRLRGLFDLYDEGRVHDFVEELSKELSSNRAFTYVQLFAALESIGFSGPDVLTTPVIARVIREKANSPTRPTKKEVAAVLQGLSILAPHLVRVQGDNVYLGARPDKLRAVILTQLSTLPSAYRFEGDFDMEQLS</sequence>
<evidence type="ECO:0000313" key="2">
    <source>
        <dbReference type="EMBL" id="MBO4139306.1"/>
    </source>
</evidence>
<keyword evidence="2" id="KW-0547">Nucleotide-binding</keyword>
<feature type="region of interest" description="Disordered" evidence="1">
    <location>
        <begin position="1"/>
        <end position="22"/>
    </location>
</feature>
<reference evidence="2" key="1">
    <citation type="submission" date="2021-03" db="EMBL/GenBank/DDBJ databases">
        <title>X isolated from Micromonospora tulbaghiae.</title>
        <authorList>
            <person name="Stennett H.L."/>
        </authorList>
    </citation>
    <scope>NUCLEOTIDE SEQUENCE</scope>
    <source>
        <strain evidence="2">28M1-20</strain>
    </source>
</reference>
<proteinExistence type="predicted"/>
<evidence type="ECO:0000313" key="3">
    <source>
        <dbReference type="Proteomes" id="UP000669887"/>
    </source>
</evidence>
<name>A0AAW4JKJ4_9ACTN</name>
<accession>A0AAW4JKJ4</accession>
<organism evidence="2 3">
    <name type="scientific">Micromonospora tulbaghiae</name>
    <dbReference type="NCBI Taxonomy" id="479978"/>
    <lineage>
        <taxon>Bacteria</taxon>
        <taxon>Bacillati</taxon>
        <taxon>Actinomycetota</taxon>
        <taxon>Actinomycetes</taxon>
        <taxon>Micromonosporales</taxon>
        <taxon>Micromonosporaceae</taxon>
        <taxon>Micromonospora</taxon>
    </lineage>
</organism>
<dbReference type="Gene3D" id="3.30.565.10">
    <property type="entry name" value="Histidine kinase-like ATPase, C-terminal domain"/>
    <property type="match status" value="1"/>
</dbReference>
<feature type="compositionally biased region" description="Polar residues" evidence="1">
    <location>
        <begin position="1"/>
        <end position="20"/>
    </location>
</feature>
<dbReference type="AlphaFoldDB" id="A0AAW4JKJ4"/>
<dbReference type="GO" id="GO:0005524">
    <property type="term" value="F:ATP binding"/>
    <property type="evidence" value="ECO:0007669"/>
    <property type="project" value="UniProtKB-KW"/>
</dbReference>
<dbReference type="SUPFAM" id="SSF55874">
    <property type="entry name" value="ATPase domain of HSP90 chaperone/DNA topoisomerase II/histidine kinase"/>
    <property type="match status" value="1"/>
</dbReference>
<evidence type="ECO:0000256" key="1">
    <source>
        <dbReference type="SAM" id="MobiDB-lite"/>
    </source>
</evidence>
<dbReference type="Proteomes" id="UP000669887">
    <property type="component" value="Unassembled WGS sequence"/>
</dbReference>
<dbReference type="Pfam" id="PF13589">
    <property type="entry name" value="HATPase_c_3"/>
    <property type="match status" value="1"/>
</dbReference>
<keyword evidence="2" id="KW-0067">ATP-binding</keyword>
<comment type="caution">
    <text evidence="2">The sequence shown here is derived from an EMBL/GenBank/DDBJ whole genome shotgun (WGS) entry which is preliminary data.</text>
</comment>